<dbReference type="CDD" id="cd18799">
    <property type="entry name" value="SF2_C_EcoAI-like"/>
    <property type="match status" value="1"/>
</dbReference>
<dbReference type="Gene3D" id="3.90.1570.30">
    <property type="match status" value="1"/>
</dbReference>
<protein>
    <submittedName>
        <fullName evidence="3">Type I restriction-modification system restriction subunit R</fullName>
        <ecNumber evidence="3">3.1.21.3</ecNumber>
    </submittedName>
</protein>
<evidence type="ECO:0000313" key="3">
    <source>
        <dbReference type="EMBL" id="SOU88798.1"/>
    </source>
</evidence>
<dbReference type="SMART" id="SM00487">
    <property type="entry name" value="DEXDc"/>
    <property type="match status" value="1"/>
</dbReference>
<dbReference type="Gene3D" id="3.40.50.300">
    <property type="entry name" value="P-loop containing nucleotide triphosphate hydrolases"/>
    <property type="match status" value="2"/>
</dbReference>
<dbReference type="InterPro" id="IPR013670">
    <property type="entry name" value="EcoEI_R_C_dom"/>
</dbReference>
<dbReference type="CDD" id="cd18032">
    <property type="entry name" value="DEXHc_RE_I_III_res"/>
    <property type="match status" value="1"/>
</dbReference>
<dbReference type="Proteomes" id="UP000490060">
    <property type="component" value="Unassembled WGS sequence"/>
</dbReference>
<dbReference type="GO" id="GO:0009307">
    <property type="term" value="P:DNA restriction-modification system"/>
    <property type="evidence" value="ECO:0007669"/>
    <property type="project" value="UniProtKB-KW"/>
</dbReference>
<dbReference type="Pfam" id="PF04851">
    <property type="entry name" value="ResIII"/>
    <property type="match status" value="1"/>
</dbReference>
<evidence type="ECO:0000256" key="1">
    <source>
        <dbReference type="SAM" id="Coils"/>
    </source>
</evidence>
<name>A0A2I2M8D7_9FLAO</name>
<sequence length="1154" mass="132735">MSNFSFLKEEFIQMYNEAVIAEKYTFIAPKYAALQCRITLELGINWLYDNDTDMKRPYDVNLSALLFDKSFRETVNRMMFRELDLVRKIGNDAAHGRTVSKEQALVCLRSIFRFSTYLSKYYSKLNPEILDFNESFIGELEGSIKDKTTKELQSRAEEAEVKLKELKNTKEKKEELQKENAVLKLQVQQQQEELLARKIFRKAEINEAEAIPILTSESETRKLFIDVLLKEAGFNSLKKGLDIEFSVTGMPKVTNPSGVGYVDYVLWGDNGLPLAVIEAKSTLHDAAKGKHQAFLYADCLEKMTGQRPIIFYSNGFETFIWDDTFYPSREVSGFYTKSELEFLIEKRKSREDIRNFTVNTNIAGRPYQLEALKRIGDSLVTTHQGYLKGKNREALLVMATGSGKTRTAAAAVDMFVKCNWAKRVLFLADRNALVTQAKNAFKEHLPHLSAIDLTKEKEDTGTRLVFSTYPTIMNKIDSLKNEDTRFYGVGHFDIIIIDEAHRSIYQKYGAIFDYFDAILIGLTATPKKDVDHNTYSLFGIEDDNPTMAYELTQAVNDKFLVPPKAMDVPIKFLHEGIKYKDLSAKDKIKFEEKFGDFTLEDDDTPQIDKGLLNKFLFNTKTVDTVLDYVMTNGIKVNAGDMLGKTIIFAKNHRHAIFIEERFNKSYPEYSGGFLKVIDNYESKAQDLLEKFCDDKQHQMPQIAVSVDMMDTGVDAPQVVNLVFFKQVRSYAKFWQMIGRGTRLRPNLFGPAKDKDKFVIFDFCSNFDYFDEFPDGVSPSATKTISQNIFETKLHIIDAIRNSTVSSEKNDVLAEVYTNELHNDINTLNEDRFEVRKHLRLVIEFKKRERWNNLTVGDIADICASLSNLSANKNENDELAKRFDLLSLRLQLAILNNAKSQENYIARIHDIGIKLYKKRNIPVVANKLQLINQIKELQFWTNIDIQQIEYIRLELRELIKFIDKESIVPIYTDLEDELYDTKISERDILPTYTRLQSYKDRVEAFIRKNKSHLVIDKLHKNIPITDKELSLLESLLFDEENSTKQDYQKEYGELPLGKFIRSIIGLDIEVVNTLFASYIQNENLQPAQISFINKLINYLNINGTLDKSLLVKPPFTETHDNGIIGVFSNEQDIRKIIAVVDLINDSVIVNNSVIA</sequence>
<feature type="coiled-coil region" evidence="1">
    <location>
        <begin position="149"/>
        <end position="193"/>
    </location>
</feature>
<dbReference type="EMBL" id="OENE01000015">
    <property type="protein sequence ID" value="SOU88798.1"/>
    <property type="molecule type" value="Genomic_DNA"/>
</dbReference>
<dbReference type="InterPro" id="IPR007409">
    <property type="entry name" value="Restrct_endonuc_type1_HsdR_N"/>
</dbReference>
<accession>A0A2I2M8D7</accession>
<reference evidence="3 4" key="1">
    <citation type="submission" date="2017-11" db="EMBL/GenBank/DDBJ databases">
        <authorList>
            <person name="Duchaud E."/>
        </authorList>
    </citation>
    <scope>NUCLEOTIDE SEQUENCE [LARGE SCALE GENOMIC DNA]</scope>
    <source>
        <strain evidence="3 4">TNO010</strain>
    </source>
</reference>
<dbReference type="Pfam" id="PF08463">
    <property type="entry name" value="EcoEI_R_C"/>
    <property type="match status" value="1"/>
</dbReference>
<evidence type="ECO:0000313" key="4">
    <source>
        <dbReference type="Proteomes" id="UP000490060"/>
    </source>
</evidence>
<dbReference type="SUPFAM" id="SSF52540">
    <property type="entry name" value="P-loop containing nucleoside triphosphate hydrolases"/>
    <property type="match status" value="2"/>
</dbReference>
<dbReference type="GO" id="GO:0009035">
    <property type="term" value="F:type I site-specific deoxyribonuclease activity"/>
    <property type="evidence" value="ECO:0007669"/>
    <property type="project" value="UniProtKB-EC"/>
</dbReference>
<dbReference type="InterPro" id="IPR006935">
    <property type="entry name" value="Helicase/UvrB_N"/>
</dbReference>
<dbReference type="GO" id="GO:0005524">
    <property type="term" value="F:ATP binding"/>
    <property type="evidence" value="ECO:0007669"/>
    <property type="project" value="UniProtKB-KW"/>
</dbReference>
<dbReference type="GO" id="GO:0003677">
    <property type="term" value="F:DNA binding"/>
    <property type="evidence" value="ECO:0007669"/>
    <property type="project" value="UniProtKB-KW"/>
</dbReference>
<keyword evidence="1" id="KW-0175">Coiled coil</keyword>
<dbReference type="GO" id="GO:0005829">
    <property type="term" value="C:cytosol"/>
    <property type="evidence" value="ECO:0007669"/>
    <property type="project" value="TreeGrafter"/>
</dbReference>
<dbReference type="Pfam" id="PF04313">
    <property type="entry name" value="HSDR_N"/>
    <property type="match status" value="1"/>
</dbReference>
<dbReference type="AlphaFoldDB" id="A0A2I2M8D7"/>
<gene>
    <name evidence="3" type="ORF">TNO010_220239</name>
</gene>
<dbReference type="InterPro" id="IPR014001">
    <property type="entry name" value="Helicase_ATP-bd"/>
</dbReference>
<dbReference type="RefSeq" id="WP_172505340.1">
    <property type="nucleotide sequence ID" value="NZ_OENE01000015.1"/>
</dbReference>
<keyword evidence="3" id="KW-0378">Hydrolase</keyword>
<dbReference type="PROSITE" id="PS51192">
    <property type="entry name" value="HELICASE_ATP_BIND_1"/>
    <property type="match status" value="1"/>
</dbReference>
<proteinExistence type="predicted"/>
<dbReference type="PANTHER" id="PTHR47396:SF1">
    <property type="entry name" value="ATP-DEPENDENT HELICASE IRC3-RELATED"/>
    <property type="match status" value="1"/>
</dbReference>
<evidence type="ECO:0000259" key="2">
    <source>
        <dbReference type="PROSITE" id="PS51192"/>
    </source>
</evidence>
<dbReference type="InterPro" id="IPR050742">
    <property type="entry name" value="Helicase_Restrict-Modif_Enz"/>
</dbReference>
<dbReference type="EC" id="3.1.21.3" evidence="3"/>
<organism evidence="3 4">
    <name type="scientific">Tenacibaculum finnmarkense genomovar ulcerans</name>
    <dbReference type="NCBI Taxonomy" id="2781388"/>
    <lineage>
        <taxon>Bacteria</taxon>
        <taxon>Pseudomonadati</taxon>
        <taxon>Bacteroidota</taxon>
        <taxon>Flavobacteriia</taxon>
        <taxon>Flavobacteriales</taxon>
        <taxon>Flavobacteriaceae</taxon>
        <taxon>Tenacibaculum</taxon>
        <taxon>Tenacibaculum finnmarkense</taxon>
    </lineage>
</organism>
<dbReference type="PANTHER" id="PTHR47396">
    <property type="entry name" value="TYPE I RESTRICTION ENZYME ECOKI R PROTEIN"/>
    <property type="match status" value="1"/>
</dbReference>
<feature type="domain" description="Helicase ATP-binding" evidence="2">
    <location>
        <begin position="385"/>
        <end position="544"/>
    </location>
</feature>
<dbReference type="InterPro" id="IPR027417">
    <property type="entry name" value="P-loop_NTPase"/>
</dbReference>